<dbReference type="InterPro" id="IPR000477">
    <property type="entry name" value="RT_dom"/>
</dbReference>
<dbReference type="EMBL" id="CAHIKZ030001113">
    <property type="protein sequence ID" value="CAE1253364.1"/>
    <property type="molecule type" value="Genomic_DNA"/>
</dbReference>
<accession>A0A812C658</accession>
<gene>
    <name evidence="2" type="ORF">SPHA_28414</name>
</gene>
<dbReference type="Pfam" id="PF00078">
    <property type="entry name" value="RVT_1"/>
    <property type="match status" value="1"/>
</dbReference>
<feature type="domain" description="Reverse transcriptase" evidence="1">
    <location>
        <begin position="51"/>
        <end position="101"/>
    </location>
</feature>
<evidence type="ECO:0000259" key="1">
    <source>
        <dbReference type="Pfam" id="PF00078"/>
    </source>
</evidence>
<dbReference type="OrthoDB" id="10063766at2759"/>
<evidence type="ECO:0000313" key="3">
    <source>
        <dbReference type="Proteomes" id="UP000597762"/>
    </source>
</evidence>
<sequence length="198" mass="22186">MSDCNRRLFAAARNECKRVLNDAKSLFVARMKERIASRKFGSKDYYVSARVSYPTNAGVPQGSIRGPTLFLIYINDLPDAVTSQVGIYADDTTIYSCLKTNPVSLTKLTLPCVSKRTSIDCELGHDLTGQLQRFKTKLLSINHHREPSLPPLECLTLNFESNSLRLLGLTLTADLRWNKYIESIAWSTARKVGSLSPR</sequence>
<organism evidence="2 3">
    <name type="scientific">Acanthosepion pharaonis</name>
    <name type="common">Pharaoh cuttlefish</name>
    <name type="synonym">Sepia pharaonis</name>
    <dbReference type="NCBI Taxonomy" id="158019"/>
    <lineage>
        <taxon>Eukaryota</taxon>
        <taxon>Metazoa</taxon>
        <taxon>Spiralia</taxon>
        <taxon>Lophotrochozoa</taxon>
        <taxon>Mollusca</taxon>
        <taxon>Cephalopoda</taxon>
        <taxon>Coleoidea</taxon>
        <taxon>Decapodiformes</taxon>
        <taxon>Sepiida</taxon>
        <taxon>Sepiina</taxon>
        <taxon>Sepiidae</taxon>
        <taxon>Acanthosepion</taxon>
    </lineage>
</organism>
<comment type="caution">
    <text evidence="2">The sequence shown here is derived from an EMBL/GenBank/DDBJ whole genome shotgun (WGS) entry which is preliminary data.</text>
</comment>
<proteinExistence type="predicted"/>
<dbReference type="AlphaFoldDB" id="A0A812C658"/>
<dbReference type="Proteomes" id="UP000597762">
    <property type="component" value="Unassembled WGS sequence"/>
</dbReference>
<keyword evidence="3" id="KW-1185">Reference proteome</keyword>
<evidence type="ECO:0000313" key="2">
    <source>
        <dbReference type="EMBL" id="CAE1253364.1"/>
    </source>
</evidence>
<name>A0A812C658_ACAPH</name>
<reference evidence="2" key="1">
    <citation type="submission" date="2021-01" db="EMBL/GenBank/DDBJ databases">
        <authorList>
            <person name="Li R."/>
            <person name="Bekaert M."/>
        </authorList>
    </citation>
    <scope>NUCLEOTIDE SEQUENCE</scope>
    <source>
        <strain evidence="2">Farmed</strain>
    </source>
</reference>
<protein>
    <recommendedName>
        <fullName evidence="1">Reverse transcriptase domain-containing protein</fullName>
    </recommendedName>
</protein>